<keyword evidence="9" id="KW-1185">Reference proteome</keyword>
<keyword evidence="5 6" id="KW-0472">Membrane</keyword>
<dbReference type="FunFam" id="1.20.1250.20:FF:000013">
    <property type="entry name" value="MFS general substrate transporter"/>
    <property type="match status" value="1"/>
</dbReference>
<dbReference type="EMBL" id="AVOT02004319">
    <property type="protein sequence ID" value="MBW0476039.1"/>
    <property type="molecule type" value="Genomic_DNA"/>
</dbReference>
<dbReference type="PANTHER" id="PTHR43791">
    <property type="entry name" value="PERMEASE-RELATED"/>
    <property type="match status" value="1"/>
</dbReference>
<sequence length="535" mass="59662">MNQVKEKFEKEVVPTSHDPIGLEGAEVQFNSDKLHEYQYSINEEGQTKTYVKGNLDEINLLKKLDWHMFPCVCFMYMLNRKQFSFSRNLYRDKEILTNLTWVMLLNLKKLLDLDRASIANAKIGGMEKDLELSSSDYSTAVLIFFVGYLSAEIPSNMILSRLRPSIFLSAITFLWGGVVALTSVVQSKEGLIVLRFFLGFVESGFFPGVLFFLASWYRKGELTKRIGILYCAGVISGAFGGLISGGVIDGLDEVRGIRGWRWLFIIEGVATLAVSVVVVFFLPDWPSNTRWLSAEEKALATLRLQVDKIERGVSVSEDTKLSSKEAFLAAVKDWRTYLFSFIYLMLLSAITISYFIPTITIVLGYTGQTAQFMTVPPYVVGCIVILVVSRSADYFDDRVFHIAVPITFAGLMYALCVPITSANARYVLVCLGFGAAYGALPPLLAWVPNEMAFPDEKRAVVQAFVNTIGNSASLYGSFLWPKEQEPEFHMGFSLTAAFCFTCGISCVIGKISLHFFGPSKAKITFPESKGDIKAM</sequence>
<dbReference type="PANTHER" id="PTHR43791:SF62">
    <property type="entry name" value="MAJOR FACILITATOR SUPERFAMILY (MFS) PROFILE DOMAIN-CONTAINING PROTEIN"/>
    <property type="match status" value="1"/>
</dbReference>
<dbReference type="OrthoDB" id="3639251at2759"/>
<evidence type="ECO:0000313" key="9">
    <source>
        <dbReference type="Proteomes" id="UP000765509"/>
    </source>
</evidence>
<dbReference type="SUPFAM" id="SSF103473">
    <property type="entry name" value="MFS general substrate transporter"/>
    <property type="match status" value="1"/>
</dbReference>
<evidence type="ECO:0000256" key="1">
    <source>
        <dbReference type="ARBA" id="ARBA00004141"/>
    </source>
</evidence>
<feature type="transmembrane region" description="Helical" evidence="6">
    <location>
        <begin position="459"/>
        <end position="480"/>
    </location>
</feature>
<accession>A0A9Q3C0G9</accession>
<evidence type="ECO:0000256" key="2">
    <source>
        <dbReference type="ARBA" id="ARBA00022448"/>
    </source>
</evidence>
<feature type="transmembrane region" description="Helical" evidence="6">
    <location>
        <begin position="426"/>
        <end position="447"/>
    </location>
</feature>
<dbReference type="GO" id="GO:0016020">
    <property type="term" value="C:membrane"/>
    <property type="evidence" value="ECO:0007669"/>
    <property type="project" value="UniProtKB-SubCell"/>
</dbReference>
<dbReference type="InterPro" id="IPR020846">
    <property type="entry name" value="MFS_dom"/>
</dbReference>
<comment type="subcellular location">
    <subcellularLocation>
        <location evidence="1">Membrane</location>
        <topology evidence="1">Multi-pass membrane protein</topology>
    </subcellularLocation>
</comment>
<evidence type="ECO:0000256" key="3">
    <source>
        <dbReference type="ARBA" id="ARBA00022692"/>
    </source>
</evidence>
<feature type="transmembrane region" description="Helical" evidence="6">
    <location>
        <begin position="400"/>
        <end position="420"/>
    </location>
</feature>
<feature type="transmembrane region" description="Helical" evidence="6">
    <location>
        <begin position="166"/>
        <end position="186"/>
    </location>
</feature>
<feature type="transmembrane region" description="Helical" evidence="6">
    <location>
        <begin position="226"/>
        <end position="248"/>
    </location>
</feature>
<dbReference type="PROSITE" id="PS50850">
    <property type="entry name" value="MFS"/>
    <property type="match status" value="1"/>
</dbReference>
<dbReference type="Pfam" id="PF07690">
    <property type="entry name" value="MFS_1"/>
    <property type="match status" value="1"/>
</dbReference>
<feature type="transmembrane region" description="Helical" evidence="6">
    <location>
        <begin position="260"/>
        <end position="282"/>
    </location>
</feature>
<comment type="caution">
    <text evidence="8">The sequence shown here is derived from an EMBL/GenBank/DDBJ whole genome shotgun (WGS) entry which is preliminary data.</text>
</comment>
<evidence type="ECO:0000256" key="6">
    <source>
        <dbReference type="SAM" id="Phobius"/>
    </source>
</evidence>
<dbReference type="InterPro" id="IPR011701">
    <property type="entry name" value="MFS"/>
</dbReference>
<feature type="transmembrane region" description="Helical" evidence="6">
    <location>
        <begin position="492"/>
        <end position="513"/>
    </location>
</feature>
<feature type="domain" description="Major facilitator superfamily (MFS) profile" evidence="7">
    <location>
        <begin position="100"/>
        <end position="521"/>
    </location>
</feature>
<dbReference type="Proteomes" id="UP000765509">
    <property type="component" value="Unassembled WGS sequence"/>
</dbReference>
<keyword evidence="3 6" id="KW-0812">Transmembrane</keyword>
<protein>
    <recommendedName>
        <fullName evidence="7">Major facilitator superfamily (MFS) profile domain-containing protein</fullName>
    </recommendedName>
</protein>
<feature type="transmembrane region" description="Helical" evidence="6">
    <location>
        <begin position="192"/>
        <end position="214"/>
    </location>
</feature>
<evidence type="ECO:0000256" key="4">
    <source>
        <dbReference type="ARBA" id="ARBA00022989"/>
    </source>
</evidence>
<evidence type="ECO:0000256" key="5">
    <source>
        <dbReference type="ARBA" id="ARBA00023136"/>
    </source>
</evidence>
<proteinExistence type="predicted"/>
<keyword evidence="4 6" id="KW-1133">Transmembrane helix</keyword>
<gene>
    <name evidence="8" type="ORF">O181_015754</name>
</gene>
<reference evidence="8" key="1">
    <citation type="submission" date="2021-03" db="EMBL/GenBank/DDBJ databases">
        <title>Draft genome sequence of rust myrtle Austropuccinia psidii MF-1, a brazilian biotype.</title>
        <authorList>
            <person name="Quecine M.C."/>
            <person name="Pachon D.M.R."/>
            <person name="Bonatelli M.L."/>
            <person name="Correr F.H."/>
            <person name="Franceschini L.M."/>
            <person name="Leite T.F."/>
            <person name="Margarido G.R.A."/>
            <person name="Almeida C.A."/>
            <person name="Ferrarezi J.A."/>
            <person name="Labate C.A."/>
        </authorList>
    </citation>
    <scope>NUCLEOTIDE SEQUENCE</scope>
    <source>
        <strain evidence="8">MF-1</strain>
    </source>
</reference>
<dbReference type="GO" id="GO:0022857">
    <property type="term" value="F:transmembrane transporter activity"/>
    <property type="evidence" value="ECO:0007669"/>
    <property type="project" value="InterPro"/>
</dbReference>
<dbReference type="Gene3D" id="1.20.1250.20">
    <property type="entry name" value="MFS general substrate transporter like domains"/>
    <property type="match status" value="2"/>
</dbReference>
<organism evidence="8 9">
    <name type="scientific">Austropuccinia psidii MF-1</name>
    <dbReference type="NCBI Taxonomy" id="1389203"/>
    <lineage>
        <taxon>Eukaryota</taxon>
        <taxon>Fungi</taxon>
        <taxon>Dikarya</taxon>
        <taxon>Basidiomycota</taxon>
        <taxon>Pucciniomycotina</taxon>
        <taxon>Pucciniomycetes</taxon>
        <taxon>Pucciniales</taxon>
        <taxon>Sphaerophragmiaceae</taxon>
        <taxon>Austropuccinia</taxon>
    </lineage>
</organism>
<dbReference type="AlphaFoldDB" id="A0A9Q3C0G9"/>
<feature type="transmembrane region" description="Helical" evidence="6">
    <location>
        <begin position="369"/>
        <end position="388"/>
    </location>
</feature>
<feature type="transmembrane region" description="Helical" evidence="6">
    <location>
        <begin position="341"/>
        <end position="363"/>
    </location>
</feature>
<evidence type="ECO:0000259" key="7">
    <source>
        <dbReference type="PROSITE" id="PS50850"/>
    </source>
</evidence>
<name>A0A9Q3C0G9_9BASI</name>
<evidence type="ECO:0000313" key="8">
    <source>
        <dbReference type="EMBL" id="MBW0476039.1"/>
    </source>
</evidence>
<keyword evidence="2" id="KW-0813">Transport</keyword>
<dbReference type="FunFam" id="1.20.1250.20:FF:000057">
    <property type="entry name" value="MFS general substrate transporter"/>
    <property type="match status" value="1"/>
</dbReference>
<dbReference type="InterPro" id="IPR036259">
    <property type="entry name" value="MFS_trans_sf"/>
</dbReference>